<accession>A0AAW5F7A3</accession>
<reference evidence="2" key="2">
    <citation type="submission" date="2023-01" db="EMBL/GenBank/DDBJ databases">
        <title>Human gut microbiome strain richness.</title>
        <authorList>
            <person name="Chen-Liaw A."/>
        </authorList>
    </citation>
    <scope>NUCLEOTIDE SEQUENCE</scope>
    <source>
        <strain evidence="2">B1_m1001713B170214d0_201011</strain>
    </source>
</reference>
<organism evidence="1 3">
    <name type="scientific">Clostridium symbiosum</name>
    <name type="common">Bacteroides symbiosus</name>
    <dbReference type="NCBI Taxonomy" id="1512"/>
    <lineage>
        <taxon>Bacteria</taxon>
        <taxon>Bacillati</taxon>
        <taxon>Bacillota</taxon>
        <taxon>Clostridia</taxon>
        <taxon>Lachnospirales</taxon>
        <taxon>Lachnospiraceae</taxon>
        <taxon>Otoolea</taxon>
    </lineage>
</organism>
<dbReference type="EMBL" id="JAINVB010000001">
    <property type="protein sequence ID" value="MCK0087761.1"/>
    <property type="molecule type" value="Genomic_DNA"/>
</dbReference>
<reference evidence="1" key="1">
    <citation type="journal article" date="2022" name="Cell Host Microbe">
        <title>Colonization of the live biotherapeutic product VE303 and modulation of the microbiota and metabolites in healthy volunteers.</title>
        <authorList>
            <person name="Dsouza M."/>
            <person name="Menon R."/>
            <person name="Crossette E."/>
            <person name="Bhattarai S.K."/>
            <person name="Schneider J."/>
            <person name="Kim Y.G."/>
            <person name="Reddy S."/>
            <person name="Caballero S."/>
            <person name="Felix C."/>
            <person name="Cornacchione L."/>
            <person name="Hendrickson J."/>
            <person name="Watson A.R."/>
            <person name="Minot S.S."/>
            <person name="Greenfield N."/>
            <person name="Schopf L."/>
            <person name="Szabady R."/>
            <person name="Patarroyo J."/>
            <person name="Smith W."/>
            <person name="Harrison P."/>
            <person name="Kuijper E.J."/>
            <person name="Kelly C.P."/>
            <person name="Olle B."/>
            <person name="Bobilev D."/>
            <person name="Silber J.L."/>
            <person name="Bucci V."/>
            <person name="Roberts B."/>
            <person name="Faith J."/>
            <person name="Norman J.M."/>
        </authorList>
    </citation>
    <scope>NUCLEOTIDE SEQUENCE</scope>
    <source>
        <strain evidence="1">VE303-04</strain>
    </source>
</reference>
<dbReference type="Proteomes" id="UP001300871">
    <property type="component" value="Unassembled WGS sequence"/>
</dbReference>
<gene>
    <name evidence="1" type="ORF">K5I21_18130</name>
    <name evidence="2" type="ORF">PM006_01705</name>
</gene>
<comment type="caution">
    <text evidence="1">The sequence shown here is derived from an EMBL/GenBank/DDBJ whole genome shotgun (WGS) entry which is preliminary data.</text>
</comment>
<evidence type="ECO:0000313" key="1">
    <source>
        <dbReference type="EMBL" id="MCK0087761.1"/>
    </source>
</evidence>
<sequence>MIERKDVMPVNFLKKENFTGSDTGMRYRMEKASKEEETVLKVTVWPEPYGYDATPPEQKTSEYFPFTEEGIVSGVAWLNSRHENFR</sequence>
<evidence type="ECO:0008006" key="4">
    <source>
        <dbReference type="Google" id="ProtNLM"/>
    </source>
</evidence>
<dbReference type="RefSeq" id="WP_003505126.1">
    <property type="nucleotide sequence ID" value="NZ_BAABZD010000019.1"/>
</dbReference>
<dbReference type="Proteomes" id="UP001203136">
    <property type="component" value="Unassembled WGS sequence"/>
</dbReference>
<proteinExistence type="predicted"/>
<dbReference type="EMBL" id="JAQLGM010000002">
    <property type="protein sequence ID" value="MDB1998924.1"/>
    <property type="molecule type" value="Genomic_DNA"/>
</dbReference>
<dbReference type="GeneID" id="57969282"/>
<protein>
    <recommendedName>
        <fullName evidence="4">GNAT family acetyltransferase</fullName>
    </recommendedName>
</protein>
<evidence type="ECO:0000313" key="2">
    <source>
        <dbReference type="EMBL" id="MDB1998924.1"/>
    </source>
</evidence>
<dbReference type="AlphaFoldDB" id="A0AAW5F7A3"/>
<evidence type="ECO:0000313" key="3">
    <source>
        <dbReference type="Proteomes" id="UP001203136"/>
    </source>
</evidence>
<name>A0AAW5F7A3_CLOSY</name>